<protein>
    <submittedName>
        <fullName evidence="2">Restriction endonuclease</fullName>
    </submittedName>
</protein>
<feature type="domain" description="Restriction endonuclease type IV Mrr" evidence="1">
    <location>
        <begin position="203"/>
        <end position="300"/>
    </location>
</feature>
<organism evidence="2 3">
    <name type="scientific">Spirosoma terrae</name>
    <dbReference type="NCBI Taxonomy" id="1968276"/>
    <lineage>
        <taxon>Bacteria</taxon>
        <taxon>Pseudomonadati</taxon>
        <taxon>Bacteroidota</taxon>
        <taxon>Cytophagia</taxon>
        <taxon>Cytophagales</taxon>
        <taxon>Cytophagaceae</taxon>
        <taxon>Spirosoma</taxon>
    </lineage>
</organism>
<dbReference type="AlphaFoldDB" id="A0A6L9L8H0"/>
<keyword evidence="3" id="KW-1185">Reference proteome</keyword>
<dbReference type="InterPro" id="IPR052906">
    <property type="entry name" value="Type_IV_Methyl-Rstrct_Enzyme"/>
</dbReference>
<dbReference type="GO" id="GO:0003677">
    <property type="term" value="F:DNA binding"/>
    <property type="evidence" value="ECO:0007669"/>
    <property type="project" value="InterPro"/>
</dbReference>
<dbReference type="InterPro" id="IPR007560">
    <property type="entry name" value="Restrct_endonuc_IV_Mrr"/>
</dbReference>
<accession>A0A6L9L8H0</accession>
<keyword evidence="2" id="KW-0378">Hydrolase</keyword>
<gene>
    <name evidence="2" type="ORF">GK108_13015</name>
</gene>
<dbReference type="GO" id="GO:0015666">
    <property type="term" value="F:restriction endodeoxyribonuclease activity"/>
    <property type="evidence" value="ECO:0007669"/>
    <property type="project" value="TreeGrafter"/>
</dbReference>
<dbReference type="Proteomes" id="UP000474175">
    <property type="component" value="Unassembled WGS sequence"/>
</dbReference>
<evidence type="ECO:0000259" key="1">
    <source>
        <dbReference type="Pfam" id="PF04471"/>
    </source>
</evidence>
<dbReference type="GO" id="GO:0009307">
    <property type="term" value="P:DNA restriction-modification system"/>
    <property type="evidence" value="ECO:0007669"/>
    <property type="project" value="InterPro"/>
</dbReference>
<sequence length="329" mass="37961">MGAIRTSIKYFYDVTSELVGIKSGLLLNQYQINQLLKENFTDDFLDIDDINTGLRIRAEDFEGKIKYIRIRIGNLPNKPRTFKSYQLLGQYVNSQERLIEISGLQSVLYSTLEKDLNLDLKEVKQFLYKDIIDKNTPEEIVDACIEITFERIDESIIVPSSISWDGITSLSNLFNMEVKPVRDDDFLDQKFLDYLAVNGKDIENIHWRNFERFCAQYFKKEGYEVVLGPGTNDGGVDIRVFDLEDKTKPSLLIQCKRYKDENKISIETVKAFYTDVLFEGAKNGLIATTGFISKGGKKVCDIRDYNITFAEKSSIENWAKNMWTFSPLK</sequence>
<dbReference type="Gene3D" id="3.40.1350.10">
    <property type="match status" value="1"/>
</dbReference>
<proteinExistence type="predicted"/>
<reference evidence="2 3" key="1">
    <citation type="submission" date="2020-02" db="EMBL/GenBank/DDBJ databases">
        <title>Draft genome sequence of two Spirosoma agri KCTC 52727 and Spirosoma terrae KCTC 52035.</title>
        <authorList>
            <person name="Rojas J."/>
            <person name="Ambika Manirajan B."/>
            <person name="Suarez C."/>
            <person name="Ratering S."/>
            <person name="Schnell S."/>
        </authorList>
    </citation>
    <scope>NUCLEOTIDE SEQUENCE [LARGE SCALE GENOMIC DNA]</scope>
    <source>
        <strain evidence="2 3">KCTC 52035</strain>
    </source>
</reference>
<keyword evidence="2" id="KW-0255">Endonuclease</keyword>
<dbReference type="InterPro" id="IPR011856">
    <property type="entry name" value="tRNA_endonuc-like_dom_sf"/>
</dbReference>
<keyword evidence="2" id="KW-0540">Nuclease</keyword>
<dbReference type="PANTHER" id="PTHR30015:SF7">
    <property type="entry name" value="TYPE IV METHYL-DIRECTED RESTRICTION ENZYME ECOKMRR"/>
    <property type="match status" value="1"/>
</dbReference>
<evidence type="ECO:0000313" key="3">
    <source>
        <dbReference type="Proteomes" id="UP000474175"/>
    </source>
</evidence>
<dbReference type="RefSeq" id="WP_163948503.1">
    <property type="nucleotide sequence ID" value="NZ_JAAFZH010000004.1"/>
</dbReference>
<name>A0A6L9L8H0_9BACT</name>
<dbReference type="EMBL" id="JAAFZH010000004">
    <property type="protein sequence ID" value="NDU95797.1"/>
    <property type="molecule type" value="Genomic_DNA"/>
</dbReference>
<dbReference type="InterPro" id="IPR011335">
    <property type="entry name" value="Restrct_endonuc-II-like"/>
</dbReference>
<dbReference type="SUPFAM" id="SSF52980">
    <property type="entry name" value="Restriction endonuclease-like"/>
    <property type="match status" value="1"/>
</dbReference>
<comment type="caution">
    <text evidence="2">The sequence shown here is derived from an EMBL/GenBank/DDBJ whole genome shotgun (WGS) entry which is preliminary data.</text>
</comment>
<dbReference type="PANTHER" id="PTHR30015">
    <property type="entry name" value="MRR RESTRICTION SYSTEM PROTEIN"/>
    <property type="match status" value="1"/>
</dbReference>
<evidence type="ECO:0000313" key="2">
    <source>
        <dbReference type="EMBL" id="NDU95797.1"/>
    </source>
</evidence>
<dbReference type="Pfam" id="PF04471">
    <property type="entry name" value="Mrr_cat"/>
    <property type="match status" value="1"/>
</dbReference>